<organism evidence="11 12">
    <name type="scientific">Mastacembelus armatus</name>
    <name type="common">zig-zag eel</name>
    <dbReference type="NCBI Taxonomy" id="205130"/>
    <lineage>
        <taxon>Eukaryota</taxon>
        <taxon>Metazoa</taxon>
        <taxon>Chordata</taxon>
        <taxon>Craniata</taxon>
        <taxon>Vertebrata</taxon>
        <taxon>Euteleostomi</taxon>
        <taxon>Actinopterygii</taxon>
        <taxon>Neopterygii</taxon>
        <taxon>Teleostei</taxon>
        <taxon>Neoteleostei</taxon>
        <taxon>Acanthomorphata</taxon>
        <taxon>Anabantaria</taxon>
        <taxon>Synbranchiformes</taxon>
        <taxon>Mastacembelidae</taxon>
        <taxon>Mastacembelus</taxon>
    </lineage>
</organism>
<dbReference type="Proteomes" id="UP000261640">
    <property type="component" value="Unplaced"/>
</dbReference>
<feature type="domain" description="Chemokine interleukin-8-like" evidence="10">
    <location>
        <begin position="27"/>
        <end position="86"/>
    </location>
</feature>
<keyword evidence="4 9" id="KW-0202">Cytokine</keyword>
<sequence length="108" mass="12011">MASGKVCVLAAVCALVILTTLISSTDSASCCLRYTRRPLPCKRLLGYSIQTINTSCDINAIIFHLQGRFVCADPSMQWTQRAMKCLDEMERRKNQIIEEQIHGNSTSA</sequence>
<evidence type="ECO:0000313" key="12">
    <source>
        <dbReference type="Proteomes" id="UP000261640"/>
    </source>
</evidence>
<dbReference type="GeneTree" id="ENSGT01030000234830"/>
<proteinExistence type="inferred from homology"/>
<dbReference type="STRING" id="205130.ENSMAMP00000017478"/>
<evidence type="ECO:0000256" key="7">
    <source>
        <dbReference type="ARBA" id="ARBA00023157"/>
    </source>
</evidence>
<dbReference type="SMART" id="SM00199">
    <property type="entry name" value="SCY"/>
    <property type="match status" value="1"/>
</dbReference>
<evidence type="ECO:0000313" key="11">
    <source>
        <dbReference type="Ensembl" id="ENSMAMP00000017478.1"/>
    </source>
</evidence>
<comment type="subcellular location">
    <subcellularLocation>
        <location evidence="1 9">Secreted</location>
    </subcellularLocation>
</comment>
<dbReference type="SUPFAM" id="SSF54117">
    <property type="entry name" value="Interleukin 8-like chemokines"/>
    <property type="match status" value="1"/>
</dbReference>
<feature type="chain" id="PRO_5018380942" description="C-C motif chemokine" evidence="9">
    <location>
        <begin position="28"/>
        <end position="108"/>
    </location>
</feature>
<evidence type="ECO:0000256" key="8">
    <source>
        <dbReference type="ARBA" id="ARBA00023198"/>
    </source>
</evidence>
<evidence type="ECO:0000256" key="1">
    <source>
        <dbReference type="ARBA" id="ARBA00004613"/>
    </source>
</evidence>
<dbReference type="AlphaFoldDB" id="A0A3Q3LT28"/>
<name>A0A3Q3LT28_9TELE</name>
<evidence type="ECO:0000256" key="2">
    <source>
        <dbReference type="ARBA" id="ARBA00010868"/>
    </source>
</evidence>
<dbReference type="GO" id="GO:0006955">
    <property type="term" value="P:immune response"/>
    <property type="evidence" value="ECO:0007669"/>
    <property type="project" value="InterPro"/>
</dbReference>
<keyword evidence="8" id="KW-0395">Inflammatory response</keyword>
<dbReference type="InterPro" id="IPR036048">
    <property type="entry name" value="Interleukin_8-like_sf"/>
</dbReference>
<dbReference type="InParanoid" id="A0A3Q3LT28"/>
<evidence type="ECO:0000259" key="10">
    <source>
        <dbReference type="SMART" id="SM00199"/>
    </source>
</evidence>
<dbReference type="GO" id="GO:0008009">
    <property type="term" value="F:chemokine activity"/>
    <property type="evidence" value="ECO:0007669"/>
    <property type="project" value="InterPro"/>
</dbReference>
<dbReference type="InterPro" id="IPR001811">
    <property type="entry name" value="Chemokine_IL8-like_dom"/>
</dbReference>
<dbReference type="Ensembl" id="ENSMAMT00000017944.2">
    <property type="protein sequence ID" value="ENSMAMP00000017478.1"/>
    <property type="gene ID" value="ENSMAMG00000011832.2"/>
</dbReference>
<reference evidence="11" key="1">
    <citation type="submission" date="2025-08" db="UniProtKB">
        <authorList>
            <consortium name="Ensembl"/>
        </authorList>
    </citation>
    <scope>IDENTIFICATION</scope>
</reference>
<dbReference type="InterPro" id="IPR039809">
    <property type="entry name" value="Chemokine_b/g/d"/>
</dbReference>
<dbReference type="GO" id="GO:0006954">
    <property type="term" value="P:inflammatory response"/>
    <property type="evidence" value="ECO:0007669"/>
    <property type="project" value="UniProtKB-KW"/>
</dbReference>
<keyword evidence="3 9" id="KW-0145">Chemotaxis</keyword>
<keyword evidence="12" id="KW-1185">Reference proteome</keyword>
<evidence type="ECO:0000256" key="9">
    <source>
        <dbReference type="RuleBase" id="RU361150"/>
    </source>
</evidence>
<keyword evidence="5 9" id="KW-0964">Secreted</keyword>
<evidence type="ECO:0000256" key="5">
    <source>
        <dbReference type="ARBA" id="ARBA00022525"/>
    </source>
</evidence>
<dbReference type="PROSITE" id="PS00472">
    <property type="entry name" value="SMALL_CYTOKINES_CC"/>
    <property type="match status" value="1"/>
</dbReference>
<dbReference type="RefSeq" id="XP_026148099.1">
    <property type="nucleotide sequence ID" value="XM_026292314.1"/>
</dbReference>
<dbReference type="Pfam" id="PF00048">
    <property type="entry name" value="IL8"/>
    <property type="match status" value="1"/>
</dbReference>
<dbReference type="CTD" id="563152"/>
<dbReference type="InterPro" id="IPR000827">
    <property type="entry name" value="Chemokine_CC_CS"/>
</dbReference>
<evidence type="ECO:0000256" key="3">
    <source>
        <dbReference type="ARBA" id="ARBA00022500"/>
    </source>
</evidence>
<dbReference type="GeneID" id="113121639"/>
<comment type="similarity">
    <text evidence="2 9">Belongs to the intercrine beta (chemokine CC) family.</text>
</comment>
<dbReference type="GO" id="GO:0005615">
    <property type="term" value="C:extracellular space"/>
    <property type="evidence" value="ECO:0007669"/>
    <property type="project" value="UniProtKB-KW"/>
</dbReference>
<dbReference type="PANTHER" id="PTHR12015">
    <property type="entry name" value="SMALL INDUCIBLE CYTOKINE A"/>
    <property type="match status" value="1"/>
</dbReference>
<keyword evidence="7" id="KW-1015">Disulfide bond</keyword>
<dbReference type="PANTHER" id="PTHR12015:SF108">
    <property type="entry name" value="C-C MOTIF CHEMOKINE 20"/>
    <property type="match status" value="1"/>
</dbReference>
<accession>A0A3Q3LT28</accession>
<evidence type="ECO:0000256" key="4">
    <source>
        <dbReference type="ARBA" id="ARBA00022514"/>
    </source>
</evidence>
<feature type="signal peptide" evidence="9">
    <location>
        <begin position="1"/>
        <end position="27"/>
    </location>
</feature>
<protein>
    <recommendedName>
        <fullName evidence="9">C-C motif chemokine</fullName>
    </recommendedName>
</protein>
<dbReference type="FunFam" id="2.40.50.40:FF:000012">
    <property type="entry name" value="C-C motif chemokine"/>
    <property type="match status" value="1"/>
</dbReference>
<dbReference type="Gene3D" id="2.40.50.40">
    <property type="match status" value="1"/>
</dbReference>
<dbReference type="FunCoup" id="A0A3Q3LT28">
    <property type="interactions" value="48"/>
</dbReference>
<keyword evidence="6 9" id="KW-0732">Signal</keyword>
<evidence type="ECO:0000256" key="6">
    <source>
        <dbReference type="ARBA" id="ARBA00022729"/>
    </source>
</evidence>
<reference evidence="11" key="2">
    <citation type="submission" date="2025-09" db="UniProtKB">
        <authorList>
            <consortium name="Ensembl"/>
        </authorList>
    </citation>
    <scope>IDENTIFICATION</scope>
</reference>